<evidence type="ECO:0000313" key="2">
    <source>
        <dbReference type="Proteomes" id="UP000499080"/>
    </source>
</evidence>
<accession>A0A4Y2B461</accession>
<protein>
    <recommendedName>
        <fullName evidence="3">MATH domain-containing protein</fullName>
    </recommendedName>
</protein>
<reference evidence="1 2" key="1">
    <citation type="journal article" date="2019" name="Sci. Rep.">
        <title>Orb-weaving spider Araneus ventricosus genome elucidates the spidroin gene catalogue.</title>
        <authorList>
            <person name="Kono N."/>
            <person name="Nakamura H."/>
            <person name="Ohtoshi R."/>
            <person name="Moran D.A.P."/>
            <person name="Shinohara A."/>
            <person name="Yoshida Y."/>
            <person name="Fujiwara M."/>
            <person name="Mori M."/>
            <person name="Tomita M."/>
            <person name="Arakawa K."/>
        </authorList>
    </citation>
    <scope>NUCLEOTIDE SEQUENCE [LARGE SCALE GENOMIC DNA]</scope>
</reference>
<dbReference type="AlphaFoldDB" id="A0A4Y2B461"/>
<keyword evidence="2" id="KW-1185">Reference proteome</keyword>
<gene>
    <name evidence="1" type="ORF">AVEN_63174_1</name>
</gene>
<proteinExistence type="predicted"/>
<dbReference type="Proteomes" id="UP000499080">
    <property type="component" value="Unassembled WGS sequence"/>
</dbReference>
<sequence>MAEGNQNGFVFWDEQIPNGHKAFFKLKVDRLDLIEKTFYPLDYYTSCRTIPTSWAIQLKYERMQDAIGSYTFSINLKRIDSSDHRVKASLYVSFYDVEDTLVFHPISSSIDRMAHDELKGMLENILPSMLSEVVSVEVKITIENCHEGTDWQCASKVNTDQNSINLSKL</sequence>
<evidence type="ECO:0008006" key="3">
    <source>
        <dbReference type="Google" id="ProtNLM"/>
    </source>
</evidence>
<comment type="caution">
    <text evidence="1">The sequence shown here is derived from an EMBL/GenBank/DDBJ whole genome shotgun (WGS) entry which is preliminary data.</text>
</comment>
<name>A0A4Y2B461_ARAVE</name>
<evidence type="ECO:0000313" key="1">
    <source>
        <dbReference type="EMBL" id="GBL85844.1"/>
    </source>
</evidence>
<dbReference type="EMBL" id="BGPR01000045">
    <property type="protein sequence ID" value="GBL85844.1"/>
    <property type="molecule type" value="Genomic_DNA"/>
</dbReference>
<organism evidence="1 2">
    <name type="scientific">Araneus ventricosus</name>
    <name type="common">Orbweaver spider</name>
    <name type="synonym">Epeira ventricosa</name>
    <dbReference type="NCBI Taxonomy" id="182803"/>
    <lineage>
        <taxon>Eukaryota</taxon>
        <taxon>Metazoa</taxon>
        <taxon>Ecdysozoa</taxon>
        <taxon>Arthropoda</taxon>
        <taxon>Chelicerata</taxon>
        <taxon>Arachnida</taxon>
        <taxon>Araneae</taxon>
        <taxon>Araneomorphae</taxon>
        <taxon>Entelegynae</taxon>
        <taxon>Araneoidea</taxon>
        <taxon>Araneidae</taxon>
        <taxon>Araneus</taxon>
    </lineage>
</organism>